<evidence type="ECO:0000313" key="5">
    <source>
        <dbReference type="Proteomes" id="UP001623591"/>
    </source>
</evidence>
<dbReference type="RefSeq" id="WP_406767839.1">
    <property type="nucleotide sequence ID" value="NZ_JBJHZZ010000001.1"/>
</dbReference>
<dbReference type="InterPro" id="IPR032485">
    <property type="entry name" value="LRP1-like_beta_prop"/>
</dbReference>
<dbReference type="Gene3D" id="2.120.10.30">
    <property type="entry name" value="TolB, C-terminal domain"/>
    <property type="match status" value="1"/>
</dbReference>
<evidence type="ECO:0000259" key="3">
    <source>
        <dbReference type="Pfam" id="PF16472"/>
    </source>
</evidence>
<dbReference type="InterPro" id="IPR011042">
    <property type="entry name" value="6-blade_b-propeller_TolB-like"/>
</dbReference>
<evidence type="ECO:0000313" key="4">
    <source>
        <dbReference type="EMBL" id="MFL0245371.1"/>
    </source>
</evidence>
<reference evidence="4 5" key="1">
    <citation type="submission" date="2024-11" db="EMBL/GenBank/DDBJ databases">
        <authorList>
            <person name="Heng Y.C."/>
            <person name="Lim A.C.H."/>
            <person name="Lee J.K.Y."/>
            <person name="Kittelmann S."/>
        </authorList>
    </citation>
    <scope>NUCLEOTIDE SEQUENCE [LARGE SCALE GENOMIC DNA]</scope>
    <source>
        <strain evidence="4 5">WILCCON 0185</strain>
    </source>
</reference>
<name>A0ABW8SZ31_9CLOT</name>
<keyword evidence="2" id="KW-0472">Membrane</keyword>
<dbReference type="Pfam" id="PF16472">
    <property type="entry name" value="DUF5050"/>
    <property type="match status" value="1"/>
</dbReference>
<keyword evidence="5" id="KW-1185">Reference proteome</keyword>
<feature type="domain" description="Prolow-density lipoprotein receptor-related protein 1-like beta-propeller" evidence="3">
    <location>
        <begin position="92"/>
        <end position="362"/>
    </location>
</feature>
<organism evidence="4 5">
    <name type="scientific">Candidatus Clostridium stratigraminis</name>
    <dbReference type="NCBI Taxonomy" id="3381661"/>
    <lineage>
        <taxon>Bacteria</taxon>
        <taxon>Bacillati</taxon>
        <taxon>Bacillota</taxon>
        <taxon>Clostridia</taxon>
        <taxon>Eubacteriales</taxon>
        <taxon>Clostridiaceae</taxon>
        <taxon>Clostridium</taxon>
    </lineage>
</organism>
<feature type="transmembrane region" description="Helical" evidence="2">
    <location>
        <begin position="6"/>
        <end position="24"/>
    </location>
</feature>
<evidence type="ECO:0000256" key="1">
    <source>
        <dbReference type="SAM" id="MobiDB-lite"/>
    </source>
</evidence>
<protein>
    <submittedName>
        <fullName evidence="4">DUF5050 domain-containing protein</fullName>
    </submittedName>
</protein>
<keyword evidence="2" id="KW-1133">Transmembrane helix</keyword>
<keyword evidence="2" id="KW-0812">Transmembrane</keyword>
<dbReference type="EMBL" id="JBJHZZ010000001">
    <property type="protein sequence ID" value="MFL0245371.1"/>
    <property type="molecule type" value="Genomic_DNA"/>
</dbReference>
<proteinExistence type="predicted"/>
<gene>
    <name evidence="4" type="ORF">ACJDUG_00085</name>
</gene>
<comment type="caution">
    <text evidence="4">The sequence shown here is derived from an EMBL/GenBank/DDBJ whole genome shotgun (WGS) entry which is preliminary data.</text>
</comment>
<feature type="region of interest" description="Disordered" evidence="1">
    <location>
        <begin position="40"/>
        <end position="65"/>
    </location>
</feature>
<dbReference type="Proteomes" id="UP001623591">
    <property type="component" value="Unassembled WGS sequence"/>
</dbReference>
<dbReference type="SUPFAM" id="SSF69304">
    <property type="entry name" value="Tricorn protease N-terminal domain"/>
    <property type="match status" value="1"/>
</dbReference>
<accession>A0ABW8SZ31</accession>
<sequence>MKHKKYIIFSVCIALICGFIGIKLHNSKIKDNDKASTVINNTKGGGTNPESNSTNTVTKETISSDQPSVETSKLDITMIDTTPNTEGNILENLSTGGYFAKQGKWIYFTLPPSNSKPHPIYRAMSDGETGLKAITKEGIYRCINVMGDWVYYLDGDSGPFIFRTKTDGSLTEQVSEFPVLYMFIKDGTIYYGSPIGIYKLRTDSSEKNIGTLIAKGSNYSYFYIINNLIYLLATDIRSVNSDKGNTDWVFNLYTVNLDGTNLKKLSTVNSSYYTFHNNYILYIGDNQRLYRMNLNGTNKMELFNSTVYNLNINNDKIYFTGYGGNQNDIYRSDLNGKNIVNITNNSTLNNNSAYQGIYFIYNLSIIDGYVFYFGQSAGNLGLYKTSLDGSITRQLY</sequence>
<evidence type="ECO:0000256" key="2">
    <source>
        <dbReference type="SAM" id="Phobius"/>
    </source>
</evidence>